<name>A0AAJ5QWH0_9ENTR</name>
<proteinExistence type="inferred from homology"/>
<dbReference type="InterPro" id="IPR003140">
    <property type="entry name" value="PLipase/COase/thioEstase"/>
</dbReference>
<comment type="similarity">
    <text evidence="1">Belongs to the AB hydrolase superfamily. AB hydrolase 2 family.</text>
</comment>
<dbReference type="AlphaFoldDB" id="A0AAJ5QWH0"/>
<gene>
    <name evidence="4" type="ORF">OR613_08245</name>
</gene>
<dbReference type="PANTHER" id="PTHR10655">
    <property type="entry name" value="LYSOPHOSPHOLIPASE-RELATED"/>
    <property type="match status" value="1"/>
</dbReference>
<dbReference type="GO" id="GO:0016787">
    <property type="term" value="F:hydrolase activity"/>
    <property type="evidence" value="ECO:0007669"/>
    <property type="project" value="UniProtKB-KW"/>
</dbReference>
<evidence type="ECO:0000313" key="4">
    <source>
        <dbReference type="EMBL" id="WBW62891.1"/>
    </source>
</evidence>
<dbReference type="InterPro" id="IPR029058">
    <property type="entry name" value="AB_hydrolase_fold"/>
</dbReference>
<dbReference type="SUPFAM" id="SSF53474">
    <property type="entry name" value="alpha/beta-Hydrolases"/>
    <property type="match status" value="1"/>
</dbReference>
<dbReference type="Pfam" id="PF02230">
    <property type="entry name" value="Abhydrolase_2"/>
    <property type="match status" value="1"/>
</dbReference>
<dbReference type="Proteomes" id="UP001210130">
    <property type="component" value="Chromosome"/>
</dbReference>
<evidence type="ECO:0000256" key="1">
    <source>
        <dbReference type="ARBA" id="ARBA00006499"/>
    </source>
</evidence>
<organism evidence="4 5">
    <name type="scientific">Klebsiella electrica</name>
    <dbReference type="NCBI Taxonomy" id="1259973"/>
    <lineage>
        <taxon>Bacteria</taxon>
        <taxon>Pseudomonadati</taxon>
        <taxon>Pseudomonadota</taxon>
        <taxon>Gammaproteobacteria</taxon>
        <taxon>Enterobacterales</taxon>
        <taxon>Enterobacteriaceae</taxon>
        <taxon>Klebsiella/Raoultella group</taxon>
        <taxon>Klebsiella</taxon>
    </lineage>
</organism>
<dbReference type="InterPro" id="IPR050565">
    <property type="entry name" value="LYPA1-2/EST-like"/>
</dbReference>
<dbReference type="Gene3D" id="3.40.50.1820">
    <property type="entry name" value="alpha/beta hydrolase"/>
    <property type="match status" value="1"/>
</dbReference>
<sequence>MNKTLIILLHGVGSRGEDLQGLGHFWRQNLPEVMVATPDGPDAFDMGPGYQWFSVNGISEASRAERIASARGAFNRTLEEVMDKHHISPDEDRLILAGFSQGAIMSLDALVSGHLPLAAVISFSGRLASPQPWQPVYGTPALLVHGSNDPVISQTESVNAAHKLAALGVDVDTYFEPGVGHTITTNGAMKAAHFLTPLLQAE</sequence>
<dbReference type="EMBL" id="CP112887">
    <property type="protein sequence ID" value="WBW62891.1"/>
    <property type="molecule type" value="Genomic_DNA"/>
</dbReference>
<protein>
    <submittedName>
        <fullName evidence="4">Dienelactone hydrolase family protein</fullName>
    </submittedName>
</protein>
<feature type="domain" description="Phospholipase/carboxylesterase/thioesterase" evidence="3">
    <location>
        <begin position="3"/>
        <end position="196"/>
    </location>
</feature>
<dbReference type="RefSeq" id="WP_131048109.1">
    <property type="nucleotide sequence ID" value="NZ_CP041247.1"/>
</dbReference>
<evidence type="ECO:0000259" key="3">
    <source>
        <dbReference type="Pfam" id="PF02230"/>
    </source>
</evidence>
<keyword evidence="5" id="KW-1185">Reference proteome</keyword>
<keyword evidence="2 4" id="KW-0378">Hydrolase</keyword>
<reference evidence="4 5" key="1">
    <citation type="journal article" date="2023" name="Microbiol. Resour. Announc.">
        <title>Complete Genome Sequence of the First Colistin-Resistant Raoultella electrica Strain.</title>
        <authorList>
            <person name="Aldeia C."/>
            <person name="Campos-Madueno E.I."/>
            <person name="Sendi P."/>
            <person name="Endimiani A."/>
        </authorList>
    </citation>
    <scope>NUCLEOTIDE SEQUENCE [LARGE SCALE GENOMIC DNA]</scope>
    <source>
        <strain evidence="4 5">S2-IND-01-C</strain>
    </source>
</reference>
<accession>A0AAJ5QWH0</accession>
<evidence type="ECO:0000256" key="2">
    <source>
        <dbReference type="ARBA" id="ARBA00022801"/>
    </source>
</evidence>
<dbReference type="PANTHER" id="PTHR10655:SF17">
    <property type="entry name" value="LYSOPHOSPHOLIPASE-LIKE PROTEIN 1"/>
    <property type="match status" value="1"/>
</dbReference>
<evidence type="ECO:0000313" key="5">
    <source>
        <dbReference type="Proteomes" id="UP001210130"/>
    </source>
</evidence>